<reference evidence="10 11" key="1">
    <citation type="submission" date="2017-12" db="EMBL/GenBank/DDBJ databases">
        <title>Hemimetabolous genomes reveal molecular basis of termite eusociality.</title>
        <authorList>
            <person name="Harrison M.C."/>
            <person name="Jongepier E."/>
            <person name="Robertson H.M."/>
            <person name="Arning N."/>
            <person name="Bitard-Feildel T."/>
            <person name="Chao H."/>
            <person name="Childers C.P."/>
            <person name="Dinh H."/>
            <person name="Doddapaneni H."/>
            <person name="Dugan S."/>
            <person name="Gowin J."/>
            <person name="Greiner C."/>
            <person name="Han Y."/>
            <person name="Hu H."/>
            <person name="Hughes D.S.T."/>
            <person name="Huylmans A.-K."/>
            <person name="Kemena C."/>
            <person name="Kremer L.P.M."/>
            <person name="Lee S.L."/>
            <person name="Lopez-Ezquerra A."/>
            <person name="Mallet L."/>
            <person name="Monroy-Kuhn J.M."/>
            <person name="Moser A."/>
            <person name="Murali S.C."/>
            <person name="Muzny D.M."/>
            <person name="Otani S."/>
            <person name="Piulachs M.-D."/>
            <person name="Poelchau M."/>
            <person name="Qu J."/>
            <person name="Schaub F."/>
            <person name="Wada-Katsumata A."/>
            <person name="Worley K.C."/>
            <person name="Xie Q."/>
            <person name="Ylla G."/>
            <person name="Poulsen M."/>
            <person name="Gibbs R.A."/>
            <person name="Schal C."/>
            <person name="Richards S."/>
            <person name="Belles X."/>
            <person name="Korb J."/>
            <person name="Bornberg-Bauer E."/>
        </authorList>
    </citation>
    <scope>NUCLEOTIDE SEQUENCE [LARGE SCALE GENOMIC DNA]</scope>
    <source>
        <tissue evidence="10">Whole body</tissue>
    </source>
</reference>
<dbReference type="EC" id="3.1.4.11" evidence="2 7"/>
<dbReference type="Gene3D" id="3.20.20.190">
    <property type="entry name" value="Phosphatidylinositol (PI) phosphodiesterase"/>
    <property type="match status" value="1"/>
</dbReference>
<keyword evidence="11" id="KW-1185">Reference proteome</keyword>
<dbReference type="Pfam" id="PF00388">
    <property type="entry name" value="PI-PLC-X"/>
    <property type="match status" value="1"/>
</dbReference>
<dbReference type="PANTHER" id="PTHR10336">
    <property type="entry name" value="PHOSPHOINOSITIDE-SPECIFIC PHOSPHOLIPASE C FAMILY PROTEIN"/>
    <property type="match status" value="1"/>
</dbReference>
<accession>A0A2J7RAU1</accession>
<dbReference type="EMBL" id="NEVH01006564">
    <property type="protein sequence ID" value="PNF37945.1"/>
    <property type="molecule type" value="Genomic_DNA"/>
</dbReference>
<sequence>MSDENAPVFLDRLDIYMDMDQPLSHYYINSSHNTYLSGRQFGGKSSVEMYRQVLLAGCRCVELDCWDGLGRDEEPIITHGKAMCTDIVFKDVIYALRDTAFVTSDFPVILSFENHCCKGQQYKLARYCNDILGDLLLKEPLPESALEPGVPLPSPNQLKRKILIKNKRLKPDVEKAELDLFMQGQFVIEDEEKEDASAPMIEKKEEPAESVDGTATQEDVPIQVPYTGSTTNVHPWLSSMVNYAQPVKFQGFDVAE</sequence>
<feature type="domain" description="Phosphatidylinositol-specific phospholipase C X" evidence="9">
    <location>
        <begin position="17"/>
        <end position="167"/>
    </location>
</feature>
<gene>
    <name evidence="10" type="ORF">B7P43_G02380</name>
</gene>
<dbReference type="CDD" id="cd08591">
    <property type="entry name" value="PI-PLCc_beta"/>
    <property type="match status" value="1"/>
</dbReference>
<dbReference type="PANTHER" id="PTHR10336:SF36">
    <property type="entry name" value="1-PHOSPHATIDYLINOSITOL 4,5-BISPHOSPHATE PHOSPHODIESTERASE BETA-4"/>
    <property type="match status" value="1"/>
</dbReference>
<dbReference type="OrthoDB" id="269822at2759"/>
<keyword evidence="4 7" id="KW-0442">Lipid degradation</keyword>
<evidence type="ECO:0000256" key="2">
    <source>
        <dbReference type="ARBA" id="ARBA00012368"/>
    </source>
</evidence>
<dbReference type="InterPro" id="IPR000909">
    <property type="entry name" value="PLipase_C_PInositol-sp_X_dom"/>
</dbReference>
<dbReference type="InterPro" id="IPR001192">
    <property type="entry name" value="PI-PLC_fam"/>
</dbReference>
<dbReference type="SMART" id="SM00148">
    <property type="entry name" value="PLCXc"/>
    <property type="match status" value="1"/>
</dbReference>
<comment type="catalytic activity">
    <reaction evidence="1 7">
        <text>a 1,2-diacyl-sn-glycero-3-phospho-(1D-myo-inositol-4,5-bisphosphate) + H2O = 1D-myo-inositol 1,4,5-trisphosphate + a 1,2-diacyl-sn-glycerol + H(+)</text>
        <dbReference type="Rhea" id="RHEA:33179"/>
        <dbReference type="ChEBI" id="CHEBI:15377"/>
        <dbReference type="ChEBI" id="CHEBI:15378"/>
        <dbReference type="ChEBI" id="CHEBI:17815"/>
        <dbReference type="ChEBI" id="CHEBI:58456"/>
        <dbReference type="ChEBI" id="CHEBI:203600"/>
        <dbReference type="EC" id="3.1.4.11"/>
    </reaction>
</comment>
<name>A0A2J7RAU1_9NEOP</name>
<evidence type="ECO:0000256" key="8">
    <source>
        <dbReference type="SAM" id="MobiDB-lite"/>
    </source>
</evidence>
<dbReference type="GO" id="GO:0016042">
    <property type="term" value="P:lipid catabolic process"/>
    <property type="evidence" value="ECO:0007669"/>
    <property type="project" value="UniProtKB-KW"/>
</dbReference>
<feature type="region of interest" description="Disordered" evidence="8">
    <location>
        <begin position="192"/>
        <end position="226"/>
    </location>
</feature>
<proteinExistence type="predicted"/>
<dbReference type="STRING" id="105785.A0A2J7RAU1"/>
<dbReference type="GO" id="GO:0051209">
    <property type="term" value="P:release of sequestered calcium ion into cytosol"/>
    <property type="evidence" value="ECO:0007669"/>
    <property type="project" value="TreeGrafter"/>
</dbReference>
<dbReference type="GO" id="GO:0048015">
    <property type="term" value="P:phosphatidylinositol-mediated signaling"/>
    <property type="evidence" value="ECO:0007669"/>
    <property type="project" value="TreeGrafter"/>
</dbReference>
<comment type="caution">
    <text evidence="10">The sequence shown here is derived from an EMBL/GenBank/DDBJ whole genome shotgun (WGS) entry which is preliminary data.</text>
</comment>
<evidence type="ECO:0000256" key="1">
    <source>
        <dbReference type="ARBA" id="ARBA00001195"/>
    </source>
</evidence>
<keyword evidence="3 7" id="KW-0378">Hydrolase</keyword>
<dbReference type="Proteomes" id="UP000235965">
    <property type="component" value="Unassembled WGS sequence"/>
</dbReference>
<dbReference type="AlphaFoldDB" id="A0A2J7RAU1"/>
<evidence type="ECO:0000256" key="4">
    <source>
        <dbReference type="ARBA" id="ARBA00022963"/>
    </source>
</evidence>
<dbReference type="GO" id="GO:0046488">
    <property type="term" value="P:phosphatidylinositol metabolic process"/>
    <property type="evidence" value="ECO:0007669"/>
    <property type="project" value="TreeGrafter"/>
</dbReference>
<dbReference type="PRINTS" id="PR00390">
    <property type="entry name" value="PHPHLIPASEC"/>
</dbReference>
<dbReference type="InParanoid" id="A0A2J7RAU1"/>
<dbReference type="PROSITE" id="PS50007">
    <property type="entry name" value="PIPLC_X_DOMAIN"/>
    <property type="match status" value="1"/>
</dbReference>
<evidence type="ECO:0000256" key="7">
    <source>
        <dbReference type="RuleBase" id="RU361133"/>
    </source>
</evidence>
<protein>
    <recommendedName>
        <fullName evidence="2 7">Phosphoinositide phospholipase C</fullName>
        <ecNumber evidence="2 7">3.1.4.11</ecNumber>
    </recommendedName>
</protein>
<evidence type="ECO:0000259" key="9">
    <source>
        <dbReference type="SMART" id="SM00148"/>
    </source>
</evidence>
<dbReference type="GO" id="GO:0004435">
    <property type="term" value="F:phosphatidylinositol-4,5-bisphosphate phospholipase C activity"/>
    <property type="evidence" value="ECO:0007669"/>
    <property type="project" value="UniProtKB-EC"/>
</dbReference>
<feature type="non-terminal residue" evidence="10">
    <location>
        <position position="256"/>
    </location>
</feature>
<evidence type="ECO:0000256" key="6">
    <source>
        <dbReference type="ARBA" id="ARBA00023224"/>
    </source>
</evidence>
<keyword evidence="6" id="KW-0807">Transducer</keyword>
<evidence type="ECO:0000313" key="11">
    <source>
        <dbReference type="Proteomes" id="UP000235965"/>
    </source>
</evidence>
<dbReference type="FunFam" id="3.20.20.190:FF:000084">
    <property type="match status" value="1"/>
</dbReference>
<evidence type="ECO:0000256" key="3">
    <source>
        <dbReference type="ARBA" id="ARBA00022801"/>
    </source>
</evidence>
<dbReference type="InterPro" id="IPR017946">
    <property type="entry name" value="PLC-like_Pdiesterase_TIM-brl"/>
</dbReference>
<evidence type="ECO:0000313" key="10">
    <source>
        <dbReference type="EMBL" id="PNF37945.1"/>
    </source>
</evidence>
<organism evidence="10 11">
    <name type="scientific">Cryptotermes secundus</name>
    <dbReference type="NCBI Taxonomy" id="105785"/>
    <lineage>
        <taxon>Eukaryota</taxon>
        <taxon>Metazoa</taxon>
        <taxon>Ecdysozoa</taxon>
        <taxon>Arthropoda</taxon>
        <taxon>Hexapoda</taxon>
        <taxon>Insecta</taxon>
        <taxon>Pterygota</taxon>
        <taxon>Neoptera</taxon>
        <taxon>Polyneoptera</taxon>
        <taxon>Dictyoptera</taxon>
        <taxon>Blattodea</taxon>
        <taxon>Blattoidea</taxon>
        <taxon>Termitoidae</taxon>
        <taxon>Kalotermitidae</taxon>
        <taxon>Cryptotermitinae</taxon>
        <taxon>Cryptotermes</taxon>
    </lineage>
</organism>
<evidence type="ECO:0000256" key="5">
    <source>
        <dbReference type="ARBA" id="ARBA00023098"/>
    </source>
</evidence>
<keyword evidence="5 7" id="KW-0443">Lipid metabolism</keyword>
<dbReference type="SUPFAM" id="SSF51695">
    <property type="entry name" value="PLC-like phosphodiesterases"/>
    <property type="match status" value="1"/>
</dbReference>